<accession>A0A1N7K6F3</accession>
<sequence length="140" mass="15142">MIDPALAFQTAVRGTLIGAPAVVAHVLPDNIRAGMVRPDRLPCVVLGDARTDFLGCAAGSQRLARVFLTLHVWAQEDGADTAREIGAAIQDALAFGPKDTAEIAVDDWQQPRLVWLRDPQPELTLTHGAMALEAVVRWRV</sequence>
<dbReference type="Gene3D" id="3.30.2000.30">
    <property type="match status" value="1"/>
</dbReference>
<name>A0A1N7K6F3_9RHOB</name>
<gene>
    <name evidence="1" type="ORF">SAMN05421795_101651</name>
</gene>
<protein>
    <recommendedName>
        <fullName evidence="3">DUF3168 domain-containing protein</fullName>
    </recommendedName>
</protein>
<dbReference type="InterPro" id="IPR021508">
    <property type="entry name" value="Gp17-like"/>
</dbReference>
<organism evidence="1 2">
    <name type="scientific">Phaeovulum vinaykumarii</name>
    <dbReference type="NCBI Taxonomy" id="407234"/>
    <lineage>
        <taxon>Bacteria</taxon>
        <taxon>Pseudomonadati</taxon>
        <taxon>Pseudomonadota</taxon>
        <taxon>Alphaproteobacteria</taxon>
        <taxon>Rhodobacterales</taxon>
        <taxon>Paracoccaceae</taxon>
        <taxon>Phaeovulum</taxon>
    </lineage>
</organism>
<dbReference type="AlphaFoldDB" id="A0A1N7K6F3"/>
<keyword evidence="2" id="KW-1185">Reference proteome</keyword>
<dbReference type="InterPro" id="IPR053745">
    <property type="entry name" value="Viral_Tail_Comp_sf"/>
</dbReference>
<dbReference type="STRING" id="407234.SAMN05421795_101651"/>
<dbReference type="Proteomes" id="UP000186098">
    <property type="component" value="Unassembled WGS sequence"/>
</dbReference>
<dbReference type="EMBL" id="FTOM01000001">
    <property type="protein sequence ID" value="SIS57140.1"/>
    <property type="molecule type" value="Genomic_DNA"/>
</dbReference>
<reference evidence="2" key="1">
    <citation type="submission" date="2017-01" db="EMBL/GenBank/DDBJ databases">
        <authorList>
            <person name="Varghese N."/>
            <person name="Submissions S."/>
        </authorList>
    </citation>
    <scope>NUCLEOTIDE SEQUENCE [LARGE SCALE GENOMIC DNA]</scope>
    <source>
        <strain evidence="2">DSM 18714</strain>
    </source>
</reference>
<dbReference type="RefSeq" id="WP_076363440.1">
    <property type="nucleotide sequence ID" value="NZ_FTOM01000001.1"/>
</dbReference>
<evidence type="ECO:0000313" key="1">
    <source>
        <dbReference type="EMBL" id="SIS57140.1"/>
    </source>
</evidence>
<dbReference type="Pfam" id="PF11367">
    <property type="entry name" value="Tail_completion_gp17"/>
    <property type="match status" value="1"/>
</dbReference>
<dbReference type="OrthoDB" id="7630456at2"/>
<evidence type="ECO:0000313" key="2">
    <source>
        <dbReference type="Proteomes" id="UP000186098"/>
    </source>
</evidence>
<evidence type="ECO:0008006" key="3">
    <source>
        <dbReference type="Google" id="ProtNLM"/>
    </source>
</evidence>
<proteinExistence type="predicted"/>